<reference evidence="7 8" key="1">
    <citation type="submission" date="2019-07" db="EMBL/GenBank/DDBJ databases">
        <title>Whole genome shotgun sequence of Rhodospirillum oryzae NBRC 107573.</title>
        <authorList>
            <person name="Hosoyama A."/>
            <person name="Uohara A."/>
            <person name="Ohji S."/>
            <person name="Ichikawa N."/>
        </authorList>
    </citation>
    <scope>NUCLEOTIDE SEQUENCE [LARGE SCALE GENOMIC DNA]</scope>
    <source>
        <strain evidence="7 8">NBRC 107573</strain>
    </source>
</reference>
<comment type="caution">
    <text evidence="7">The sequence shown here is derived from an EMBL/GenBank/DDBJ whole genome shotgun (WGS) entry which is preliminary data.</text>
</comment>
<feature type="transmembrane region" description="Helical" evidence="6">
    <location>
        <begin position="128"/>
        <end position="150"/>
    </location>
</feature>
<feature type="transmembrane region" description="Helical" evidence="6">
    <location>
        <begin position="197"/>
        <end position="216"/>
    </location>
</feature>
<accession>A0A512H5J2</accession>
<name>A0A512H5J2_9PROT</name>
<dbReference type="EMBL" id="BJZO01000015">
    <property type="protein sequence ID" value="GEO80739.1"/>
    <property type="molecule type" value="Genomic_DNA"/>
</dbReference>
<dbReference type="PANTHER" id="PTHR30086">
    <property type="entry name" value="ARGININE EXPORTER PROTEIN ARGO"/>
    <property type="match status" value="1"/>
</dbReference>
<keyword evidence="3 6" id="KW-0812">Transmembrane</keyword>
<keyword evidence="8" id="KW-1185">Reference proteome</keyword>
<sequence length="219" mass="21653">MLPDGLSFPTLMAFVAASGVLLITPGPTVLLVASHALTRGSRAALWSVAGVALGDATALAASLGGLGALLAASAALFSAVKLAGAAVLIGLGLGLLRHPPRDLASRAPVSSRLGACGGASGLSLARDAWLVTSLNPKSLLFFVAFVPQFMSKAAPLAPQAVTLGAVFVTMAALNALGYALLADRLGRVGCLERGLRLAGRAGGVGLIGAGVATIAIERP</sequence>
<feature type="transmembrane region" description="Helical" evidence="6">
    <location>
        <begin position="45"/>
        <end position="69"/>
    </location>
</feature>
<evidence type="ECO:0000313" key="7">
    <source>
        <dbReference type="EMBL" id="GEO80739.1"/>
    </source>
</evidence>
<evidence type="ECO:0000256" key="4">
    <source>
        <dbReference type="ARBA" id="ARBA00022989"/>
    </source>
</evidence>
<feature type="transmembrane region" description="Helical" evidence="6">
    <location>
        <begin position="12"/>
        <end position="33"/>
    </location>
</feature>
<dbReference type="PANTHER" id="PTHR30086:SF20">
    <property type="entry name" value="ARGININE EXPORTER PROTEIN ARGO-RELATED"/>
    <property type="match status" value="1"/>
</dbReference>
<protein>
    <submittedName>
        <fullName evidence="7">Lysine transporter LysE</fullName>
    </submittedName>
</protein>
<dbReference type="Pfam" id="PF01810">
    <property type="entry name" value="LysE"/>
    <property type="match status" value="1"/>
</dbReference>
<feature type="transmembrane region" description="Helical" evidence="6">
    <location>
        <begin position="156"/>
        <end position="176"/>
    </location>
</feature>
<proteinExistence type="predicted"/>
<evidence type="ECO:0000256" key="5">
    <source>
        <dbReference type="ARBA" id="ARBA00023136"/>
    </source>
</evidence>
<keyword evidence="4 6" id="KW-1133">Transmembrane helix</keyword>
<dbReference type="PIRSF" id="PIRSF006324">
    <property type="entry name" value="LeuE"/>
    <property type="match status" value="1"/>
</dbReference>
<evidence type="ECO:0000256" key="2">
    <source>
        <dbReference type="ARBA" id="ARBA00022475"/>
    </source>
</evidence>
<organism evidence="7 8">
    <name type="scientific">Pararhodospirillum oryzae</name>
    <dbReference type="NCBI Taxonomy" id="478448"/>
    <lineage>
        <taxon>Bacteria</taxon>
        <taxon>Pseudomonadati</taxon>
        <taxon>Pseudomonadota</taxon>
        <taxon>Alphaproteobacteria</taxon>
        <taxon>Rhodospirillales</taxon>
        <taxon>Rhodospirillaceae</taxon>
        <taxon>Pararhodospirillum</taxon>
    </lineage>
</organism>
<dbReference type="InterPro" id="IPR001123">
    <property type="entry name" value="LeuE-type"/>
</dbReference>
<evidence type="ECO:0000256" key="3">
    <source>
        <dbReference type="ARBA" id="ARBA00022692"/>
    </source>
</evidence>
<keyword evidence="2" id="KW-1003">Cell membrane</keyword>
<feature type="transmembrane region" description="Helical" evidence="6">
    <location>
        <begin position="75"/>
        <end position="96"/>
    </location>
</feature>
<dbReference type="GO" id="GO:0005886">
    <property type="term" value="C:plasma membrane"/>
    <property type="evidence" value="ECO:0007669"/>
    <property type="project" value="UniProtKB-SubCell"/>
</dbReference>
<dbReference type="GO" id="GO:0015171">
    <property type="term" value="F:amino acid transmembrane transporter activity"/>
    <property type="evidence" value="ECO:0007669"/>
    <property type="project" value="TreeGrafter"/>
</dbReference>
<gene>
    <name evidence="7" type="ORF">ROR02_08700</name>
</gene>
<keyword evidence="5 6" id="KW-0472">Membrane</keyword>
<dbReference type="AlphaFoldDB" id="A0A512H5J2"/>
<comment type="subcellular location">
    <subcellularLocation>
        <location evidence="1">Cell membrane</location>
        <topology evidence="1">Multi-pass membrane protein</topology>
    </subcellularLocation>
</comment>
<evidence type="ECO:0000256" key="1">
    <source>
        <dbReference type="ARBA" id="ARBA00004651"/>
    </source>
</evidence>
<dbReference type="Proteomes" id="UP000321567">
    <property type="component" value="Unassembled WGS sequence"/>
</dbReference>
<evidence type="ECO:0000256" key="6">
    <source>
        <dbReference type="SAM" id="Phobius"/>
    </source>
</evidence>
<evidence type="ECO:0000313" key="8">
    <source>
        <dbReference type="Proteomes" id="UP000321567"/>
    </source>
</evidence>